<dbReference type="AlphaFoldDB" id="A0A5B7JF70"/>
<dbReference type="EMBL" id="VSRR010089764">
    <property type="protein sequence ID" value="MPC92007.1"/>
    <property type="molecule type" value="Genomic_DNA"/>
</dbReference>
<protein>
    <submittedName>
        <fullName evidence="2">Uncharacterized protein</fullName>
    </submittedName>
</protein>
<name>A0A5B7JF70_PORTR</name>
<proteinExistence type="predicted"/>
<accession>A0A5B7JF70</accession>
<gene>
    <name evidence="2" type="ORF">E2C01_087075</name>
</gene>
<evidence type="ECO:0000313" key="3">
    <source>
        <dbReference type="Proteomes" id="UP000324222"/>
    </source>
</evidence>
<organism evidence="2 3">
    <name type="scientific">Portunus trituberculatus</name>
    <name type="common">Swimming crab</name>
    <name type="synonym">Neptunus trituberculatus</name>
    <dbReference type="NCBI Taxonomy" id="210409"/>
    <lineage>
        <taxon>Eukaryota</taxon>
        <taxon>Metazoa</taxon>
        <taxon>Ecdysozoa</taxon>
        <taxon>Arthropoda</taxon>
        <taxon>Crustacea</taxon>
        <taxon>Multicrustacea</taxon>
        <taxon>Malacostraca</taxon>
        <taxon>Eumalacostraca</taxon>
        <taxon>Eucarida</taxon>
        <taxon>Decapoda</taxon>
        <taxon>Pleocyemata</taxon>
        <taxon>Brachyura</taxon>
        <taxon>Eubrachyura</taxon>
        <taxon>Portunoidea</taxon>
        <taxon>Portunidae</taxon>
        <taxon>Portuninae</taxon>
        <taxon>Portunus</taxon>
    </lineage>
</organism>
<keyword evidence="3" id="KW-1185">Reference proteome</keyword>
<dbReference type="Proteomes" id="UP000324222">
    <property type="component" value="Unassembled WGS sequence"/>
</dbReference>
<keyword evidence="1" id="KW-0472">Membrane</keyword>
<feature type="transmembrane region" description="Helical" evidence="1">
    <location>
        <begin position="30"/>
        <end position="47"/>
    </location>
</feature>
<evidence type="ECO:0000256" key="1">
    <source>
        <dbReference type="SAM" id="Phobius"/>
    </source>
</evidence>
<reference evidence="2 3" key="1">
    <citation type="submission" date="2019-05" db="EMBL/GenBank/DDBJ databases">
        <title>Another draft genome of Portunus trituberculatus and its Hox gene families provides insights of decapod evolution.</title>
        <authorList>
            <person name="Jeong J.-H."/>
            <person name="Song I."/>
            <person name="Kim S."/>
            <person name="Choi T."/>
            <person name="Kim D."/>
            <person name="Ryu S."/>
            <person name="Kim W."/>
        </authorList>
    </citation>
    <scope>NUCLEOTIDE SEQUENCE [LARGE SCALE GENOMIC DNA]</scope>
    <source>
        <tissue evidence="2">Muscle</tissue>
    </source>
</reference>
<keyword evidence="1" id="KW-0812">Transmembrane</keyword>
<sequence>MLSSGNHQSVYLQLNIYNTNLSSEQTHRGVTFYLFIYLLFSLFTWSGKRGGRLTYKPASRPAPPRACVRPLRTGTRDLPVVTTKSPLTPSTPSTCSVAGRWWCCRAPLRHFVVSAPRLPDTIPSCSSDSQ</sequence>
<keyword evidence="1" id="KW-1133">Transmembrane helix</keyword>
<evidence type="ECO:0000313" key="2">
    <source>
        <dbReference type="EMBL" id="MPC92007.1"/>
    </source>
</evidence>
<comment type="caution">
    <text evidence="2">The sequence shown here is derived from an EMBL/GenBank/DDBJ whole genome shotgun (WGS) entry which is preliminary data.</text>
</comment>